<sequence>MRTCSSIERKYSLYINTQIVFDATFNILDVVAKWPAGSTHDPRIFMGSGLRQLFERHRVPGTWVSCWVTAAILARRLDPLSQSTTGSTVKVEHSTQKYTKCCGERNRADETSISCPARRNTPQPREGNYSDLSPQPKRPMAEIHFLLPPLISCVLDGQARRQSRPGGLEEAPPEDRSSDGGTAAVFKQLLHDGGVGQGGDVAQRGVVLHPLVECHETVEALSLDGVGAPHHRRLRYRLVLHQGRLHLRRAQQVT</sequence>
<evidence type="ECO:0000256" key="1">
    <source>
        <dbReference type="SAM" id="MobiDB-lite"/>
    </source>
</evidence>
<dbReference type="Proteomes" id="UP001174136">
    <property type="component" value="Unassembled WGS sequence"/>
</dbReference>
<proteinExistence type="predicted"/>
<accession>A0AA47N804</accession>
<gene>
    <name evidence="2" type="ORF">N1851_005070</name>
</gene>
<reference evidence="2" key="1">
    <citation type="journal article" date="2023" name="Front. Mar. Sci.">
        <title>A new Merluccius polli reference genome to investigate the effects of global change in West African waters.</title>
        <authorList>
            <person name="Mateo J.L."/>
            <person name="Blanco-Fernandez C."/>
            <person name="Garcia-Vazquez E."/>
            <person name="Machado-Schiaffino G."/>
        </authorList>
    </citation>
    <scope>NUCLEOTIDE SEQUENCE</scope>
    <source>
        <strain evidence="2">C29</strain>
        <tissue evidence="2">Fin</tissue>
    </source>
</reference>
<organism evidence="2 3">
    <name type="scientific">Merluccius polli</name>
    <name type="common">Benguela hake</name>
    <name type="synonym">Merluccius cadenati</name>
    <dbReference type="NCBI Taxonomy" id="89951"/>
    <lineage>
        <taxon>Eukaryota</taxon>
        <taxon>Metazoa</taxon>
        <taxon>Chordata</taxon>
        <taxon>Craniata</taxon>
        <taxon>Vertebrata</taxon>
        <taxon>Euteleostomi</taxon>
        <taxon>Actinopterygii</taxon>
        <taxon>Neopterygii</taxon>
        <taxon>Teleostei</taxon>
        <taxon>Neoteleostei</taxon>
        <taxon>Acanthomorphata</taxon>
        <taxon>Zeiogadaria</taxon>
        <taxon>Gadariae</taxon>
        <taxon>Gadiformes</taxon>
        <taxon>Gadoidei</taxon>
        <taxon>Merlucciidae</taxon>
        <taxon>Merluccius</taxon>
    </lineage>
</organism>
<feature type="region of interest" description="Disordered" evidence="1">
    <location>
        <begin position="112"/>
        <end position="135"/>
    </location>
</feature>
<evidence type="ECO:0000313" key="2">
    <source>
        <dbReference type="EMBL" id="KAK0153242.1"/>
    </source>
</evidence>
<comment type="caution">
    <text evidence="2">The sequence shown here is derived from an EMBL/GenBank/DDBJ whole genome shotgun (WGS) entry which is preliminary data.</text>
</comment>
<protein>
    <submittedName>
        <fullName evidence="2">Uncharacterized protein</fullName>
    </submittedName>
</protein>
<dbReference type="AlphaFoldDB" id="A0AA47N804"/>
<dbReference type="EMBL" id="JAOPHQ010000858">
    <property type="protein sequence ID" value="KAK0153242.1"/>
    <property type="molecule type" value="Genomic_DNA"/>
</dbReference>
<name>A0AA47N804_MERPO</name>
<keyword evidence="3" id="KW-1185">Reference proteome</keyword>
<feature type="region of interest" description="Disordered" evidence="1">
    <location>
        <begin position="161"/>
        <end position="181"/>
    </location>
</feature>
<evidence type="ECO:0000313" key="3">
    <source>
        <dbReference type="Proteomes" id="UP001174136"/>
    </source>
</evidence>